<dbReference type="InterPro" id="IPR046373">
    <property type="entry name" value="Acyl-CoA_Oxase/DH_mid-dom_sf"/>
</dbReference>
<feature type="domain" description="Acyl-CoA dehydrogenase C-terminal" evidence="3">
    <location>
        <begin position="241"/>
        <end position="371"/>
    </location>
</feature>
<dbReference type="SUPFAM" id="SSF56645">
    <property type="entry name" value="Acyl-CoA dehydrogenase NM domain-like"/>
    <property type="match status" value="1"/>
</dbReference>
<keyword evidence="7" id="KW-1185">Reference proteome</keyword>
<evidence type="ECO:0000313" key="5">
    <source>
        <dbReference type="EMBL" id="SFN04338.1"/>
    </source>
</evidence>
<gene>
    <name evidence="4" type="ORF">ATL45_5622</name>
    <name evidence="5" type="ORF">SAMN05421805_102365</name>
</gene>
<dbReference type="EMBL" id="RBXX01000002">
    <property type="protein sequence ID" value="RKT87223.1"/>
    <property type="molecule type" value="Genomic_DNA"/>
</dbReference>
<dbReference type="STRING" id="455193.SAMN05421805_102365"/>
<dbReference type="SUPFAM" id="SSF47203">
    <property type="entry name" value="Acyl-CoA dehydrogenase C-terminal domain-like"/>
    <property type="match status" value="1"/>
</dbReference>
<proteinExistence type="predicted"/>
<dbReference type="AlphaFoldDB" id="A0A1I4VSR1"/>
<dbReference type="PIRSF" id="PIRSF016578">
    <property type="entry name" value="HsaA"/>
    <property type="match status" value="1"/>
</dbReference>
<dbReference type="InterPro" id="IPR013786">
    <property type="entry name" value="AcylCoA_DH/ox_N"/>
</dbReference>
<dbReference type="EMBL" id="FOUP01000002">
    <property type="protein sequence ID" value="SFN04338.1"/>
    <property type="molecule type" value="Genomic_DNA"/>
</dbReference>
<dbReference type="PANTHER" id="PTHR43884">
    <property type="entry name" value="ACYL-COA DEHYDROGENASE"/>
    <property type="match status" value="1"/>
</dbReference>
<dbReference type="GO" id="GO:0005886">
    <property type="term" value="C:plasma membrane"/>
    <property type="evidence" value="ECO:0007669"/>
    <property type="project" value="TreeGrafter"/>
</dbReference>
<dbReference type="InterPro" id="IPR009100">
    <property type="entry name" value="AcylCoA_DH/oxidase_NM_dom_sf"/>
</dbReference>
<dbReference type="InterPro" id="IPR036250">
    <property type="entry name" value="AcylCo_DH-like_C"/>
</dbReference>
<dbReference type="InterPro" id="IPR013107">
    <property type="entry name" value="Acyl-CoA_DH_C"/>
</dbReference>
<protein>
    <submittedName>
        <fullName evidence="4 5">Acyl-CoA dehydrogenase</fullName>
    </submittedName>
</protein>
<evidence type="ECO:0000259" key="2">
    <source>
        <dbReference type="Pfam" id="PF02771"/>
    </source>
</evidence>
<dbReference type="Gene3D" id="1.10.540.10">
    <property type="entry name" value="Acyl-CoA dehydrogenase/oxidase, N-terminal domain"/>
    <property type="match status" value="1"/>
</dbReference>
<reference evidence="4 7" key="2">
    <citation type="submission" date="2018-10" db="EMBL/GenBank/DDBJ databases">
        <title>Sequencing the genomes of 1000 actinobacteria strains.</title>
        <authorList>
            <person name="Klenk H.-P."/>
        </authorList>
    </citation>
    <scope>NUCLEOTIDE SEQUENCE [LARGE SCALE GENOMIC DNA]</scope>
    <source>
        <strain evidence="4 7">DSM 45119</strain>
    </source>
</reference>
<organism evidence="5 6">
    <name type="scientific">Saccharopolyspora antimicrobica</name>
    <dbReference type="NCBI Taxonomy" id="455193"/>
    <lineage>
        <taxon>Bacteria</taxon>
        <taxon>Bacillati</taxon>
        <taxon>Actinomycetota</taxon>
        <taxon>Actinomycetes</taxon>
        <taxon>Pseudonocardiales</taxon>
        <taxon>Pseudonocardiaceae</taxon>
        <taxon>Saccharopolyspora</taxon>
    </lineage>
</organism>
<sequence length="394" mass="42932">MTIIEAPSRAELVSRATDLVDLIRRHAEWQEENRILHEEVVQGIVDAGLTKLRIPARYGGYEANTATVCDVIAELARADGSVGWTMNTWTIGVWLAGLFPDEVQDEMFSDPGVRIGNSVSPNGVAVPTEGGVVLNGEWPFSTGVLQSQWFVHSAVQATEDGDYVPVVIAIPVGDLTIVDDWHTAGMRGTGSVKTIAKDLFVPEARVVPMLPLITQGQHRSVRNAESLIWKAPFAPSSAALAGAVSLGIAQAAREAFFERLPNRKITYTNYDRQIEAPLTHLQVAEASVKIDEAAFHVHRAAQRLDTKTPAGEAWTMEERALARIDMGAATLRATEAVDVLNTASGGSSIYSKVPMQRIHRDIHTVHQHGLLHPNTNLELYGRVLCGLEPNTHLI</sequence>
<dbReference type="Pfam" id="PF02771">
    <property type="entry name" value="Acyl-CoA_dh_N"/>
    <property type="match status" value="1"/>
</dbReference>
<name>A0A1I4VSR1_9PSEU</name>
<dbReference type="Proteomes" id="UP000199398">
    <property type="component" value="Unassembled WGS sequence"/>
</dbReference>
<feature type="domain" description="Acyl-CoA dehydrogenase/oxidase N-terminal" evidence="2">
    <location>
        <begin position="24"/>
        <end position="94"/>
    </location>
</feature>
<keyword evidence="1" id="KW-0560">Oxidoreductase</keyword>
<dbReference type="Pfam" id="PF08028">
    <property type="entry name" value="Acyl-CoA_dh_2"/>
    <property type="match status" value="1"/>
</dbReference>
<evidence type="ECO:0000259" key="3">
    <source>
        <dbReference type="Pfam" id="PF08028"/>
    </source>
</evidence>
<dbReference type="Proteomes" id="UP000270697">
    <property type="component" value="Unassembled WGS sequence"/>
</dbReference>
<dbReference type="RefSeq" id="WP_093148966.1">
    <property type="nucleotide sequence ID" value="NZ_FOUP01000002.1"/>
</dbReference>
<evidence type="ECO:0000256" key="1">
    <source>
        <dbReference type="ARBA" id="ARBA00023002"/>
    </source>
</evidence>
<accession>A0A1I4VSR1</accession>
<dbReference type="GO" id="GO:0003995">
    <property type="term" value="F:acyl-CoA dehydrogenase activity"/>
    <property type="evidence" value="ECO:0007669"/>
    <property type="project" value="TreeGrafter"/>
</dbReference>
<dbReference type="Gene3D" id="1.20.140.10">
    <property type="entry name" value="Butyryl-CoA Dehydrogenase, subunit A, domain 3"/>
    <property type="match status" value="1"/>
</dbReference>
<dbReference type="GO" id="GO:0050660">
    <property type="term" value="F:flavin adenine dinucleotide binding"/>
    <property type="evidence" value="ECO:0007669"/>
    <property type="project" value="InterPro"/>
</dbReference>
<reference evidence="5 6" key="1">
    <citation type="submission" date="2016-10" db="EMBL/GenBank/DDBJ databases">
        <authorList>
            <person name="de Groot N.N."/>
        </authorList>
    </citation>
    <scope>NUCLEOTIDE SEQUENCE [LARGE SCALE GENOMIC DNA]</scope>
    <source>
        <strain evidence="5 6">CPCC 201259</strain>
    </source>
</reference>
<dbReference type="OrthoDB" id="3402961at2"/>
<evidence type="ECO:0000313" key="7">
    <source>
        <dbReference type="Proteomes" id="UP000270697"/>
    </source>
</evidence>
<evidence type="ECO:0000313" key="6">
    <source>
        <dbReference type="Proteomes" id="UP000199398"/>
    </source>
</evidence>
<dbReference type="Gene3D" id="2.40.110.10">
    <property type="entry name" value="Butyryl-CoA Dehydrogenase, subunit A, domain 2"/>
    <property type="match status" value="1"/>
</dbReference>
<evidence type="ECO:0000313" key="4">
    <source>
        <dbReference type="EMBL" id="RKT87223.1"/>
    </source>
</evidence>
<dbReference type="InterPro" id="IPR037069">
    <property type="entry name" value="AcylCoA_DH/ox_N_sf"/>
</dbReference>
<dbReference type="PANTHER" id="PTHR43884:SF19">
    <property type="entry name" value="ACYL-COA DEHYDROGENASE FADE4-RELATED"/>
    <property type="match status" value="1"/>
</dbReference>